<sequence>MESNTALSGKVVSVATGEAHSLILTGDGRVYSWGKGMFGRLGTGSEVDELFPVQVKFETCVEKRLNFVGVAAGAYHSLALAGFVHFSVLVEPSEAPNTLGMLELFPYYDVNNKLKDLLQENDLPFSLDSGWIEMMDRSGVGATTSVSFTASVLHGENYSMPRLMDQFLELGSLGSLIDHSETKSEGPLKICSIKAGGMMSLAIDDHGALWMWGNCPQQRNKTGSSISFESSFIPIPVRDFHGHSVVKVACGSEHVVALVSAGETYKGEDLVCYSWGNNNHGQLGLGDRESRVHPEIVEMFNQDSSWDVYEVACGAYHTALLTRKRRTIDPLESVCWTFGLGGNGQLGHGTTQSVLKPEPVKELPGQAYLISVDCGLFHTSVVSSVGDVWSWGMEKGLGLCPDASFTGTDAGDAASPLLMSGYGVDGPIFHNPIQVACGAAHTVLVANDGYKLWSWGRGTSGVLGNGKTINCFAPSFVLWPPLTEDFKQPEPKTVGEESNGSKAVAETDKRLSLAMEEIELLQSKLSVMEQYGGMLHGLVFGRPFTYQDIPISLQNSGNFDIAKQWESMLESADHSKLLRLELFYRDMRATIKDKIMKRRIQEIIKECLPSSTTEK</sequence>
<organism evidence="4 5">
    <name type="scientific">Populus tomentosa</name>
    <name type="common">Chinese white poplar</name>
    <dbReference type="NCBI Taxonomy" id="118781"/>
    <lineage>
        <taxon>Eukaryota</taxon>
        <taxon>Viridiplantae</taxon>
        <taxon>Streptophyta</taxon>
        <taxon>Embryophyta</taxon>
        <taxon>Tracheophyta</taxon>
        <taxon>Spermatophyta</taxon>
        <taxon>Magnoliopsida</taxon>
        <taxon>eudicotyledons</taxon>
        <taxon>Gunneridae</taxon>
        <taxon>Pentapetalae</taxon>
        <taxon>rosids</taxon>
        <taxon>fabids</taxon>
        <taxon>Malpighiales</taxon>
        <taxon>Salicaceae</taxon>
        <taxon>Saliceae</taxon>
        <taxon>Populus</taxon>
    </lineage>
</organism>
<evidence type="ECO:0000256" key="2">
    <source>
        <dbReference type="PROSITE-ProRule" id="PRU00235"/>
    </source>
</evidence>
<feature type="repeat" description="RCC1" evidence="2">
    <location>
        <begin position="333"/>
        <end position="385"/>
    </location>
</feature>
<dbReference type="AlphaFoldDB" id="A0A8X7XWX9"/>
<dbReference type="Proteomes" id="UP000886885">
    <property type="component" value="Chromosome 18D"/>
</dbReference>
<evidence type="ECO:0000313" key="5">
    <source>
        <dbReference type="Proteomes" id="UP000886885"/>
    </source>
</evidence>
<dbReference type="OrthoDB" id="5981550at2759"/>
<dbReference type="EMBL" id="JAAWWB010000036">
    <property type="protein sequence ID" value="KAG6739410.1"/>
    <property type="molecule type" value="Genomic_DNA"/>
</dbReference>
<dbReference type="InterPro" id="IPR000408">
    <property type="entry name" value="Reg_chr_condens"/>
</dbReference>
<proteinExistence type="predicted"/>
<dbReference type="InterPro" id="IPR058923">
    <property type="entry name" value="RCC1-like_dom"/>
</dbReference>
<feature type="repeat" description="RCC1" evidence="2">
    <location>
        <begin position="386"/>
        <end position="448"/>
    </location>
</feature>
<comment type="caution">
    <text evidence="4">The sequence shown here is derived from an EMBL/GenBank/DDBJ whole genome shotgun (WGS) entry which is preliminary data.</text>
</comment>
<dbReference type="Pfam" id="PF00415">
    <property type="entry name" value="RCC1"/>
    <property type="match status" value="1"/>
</dbReference>
<evidence type="ECO:0000256" key="1">
    <source>
        <dbReference type="ARBA" id="ARBA00022737"/>
    </source>
</evidence>
<reference evidence="4" key="1">
    <citation type="journal article" date="2020" name="bioRxiv">
        <title>Hybrid origin of Populus tomentosa Carr. identified through genome sequencing and phylogenomic analysis.</title>
        <authorList>
            <person name="An X."/>
            <person name="Gao K."/>
            <person name="Chen Z."/>
            <person name="Li J."/>
            <person name="Yang X."/>
            <person name="Yang X."/>
            <person name="Zhou J."/>
            <person name="Guo T."/>
            <person name="Zhao T."/>
            <person name="Huang S."/>
            <person name="Miao D."/>
            <person name="Khan W.U."/>
            <person name="Rao P."/>
            <person name="Ye M."/>
            <person name="Lei B."/>
            <person name="Liao W."/>
            <person name="Wang J."/>
            <person name="Ji L."/>
            <person name="Li Y."/>
            <person name="Guo B."/>
            <person name="Mustafa N.S."/>
            <person name="Li S."/>
            <person name="Yun Q."/>
            <person name="Keller S.R."/>
            <person name="Mao J."/>
            <person name="Zhang R."/>
            <person name="Strauss S.H."/>
        </authorList>
    </citation>
    <scope>NUCLEOTIDE SEQUENCE</scope>
    <source>
        <strain evidence="4">GM15</strain>
        <tissue evidence="4">Leaf</tissue>
    </source>
</reference>
<accession>A0A8X7XWX9</accession>
<dbReference type="PANTHER" id="PTHR22870:SF155">
    <property type="entry name" value="E3 UBIQUITIN-PROTEIN LIGASE HERC1-RELATED"/>
    <property type="match status" value="1"/>
</dbReference>
<dbReference type="PANTHER" id="PTHR22870">
    <property type="entry name" value="REGULATOR OF CHROMOSOME CONDENSATION"/>
    <property type="match status" value="1"/>
</dbReference>
<feature type="repeat" description="RCC1" evidence="2">
    <location>
        <begin position="270"/>
        <end position="324"/>
    </location>
</feature>
<feature type="repeat" description="RCC1" evidence="2">
    <location>
        <begin position="207"/>
        <end position="261"/>
    </location>
</feature>
<name>A0A8X7XWX9_POPTO</name>
<evidence type="ECO:0000259" key="3">
    <source>
        <dbReference type="Pfam" id="PF25390"/>
    </source>
</evidence>
<dbReference type="InterPro" id="IPR051210">
    <property type="entry name" value="Ub_ligase/GEF_domain"/>
</dbReference>
<keyword evidence="5" id="KW-1185">Reference proteome</keyword>
<feature type="repeat" description="RCC1" evidence="2">
    <location>
        <begin position="28"/>
        <end position="83"/>
    </location>
</feature>
<gene>
    <name evidence="4" type="ORF">POTOM_057006</name>
</gene>
<protein>
    <recommendedName>
        <fullName evidence="3">RCC1-like domain-containing protein</fullName>
    </recommendedName>
</protein>
<dbReference type="Pfam" id="PF25390">
    <property type="entry name" value="WD40_RLD"/>
    <property type="match status" value="1"/>
</dbReference>
<dbReference type="PROSITE" id="PS50012">
    <property type="entry name" value="RCC1_3"/>
    <property type="match status" value="5"/>
</dbReference>
<keyword evidence="1" id="KW-0677">Repeat</keyword>
<dbReference type="PROSITE" id="PS00626">
    <property type="entry name" value="RCC1_2"/>
    <property type="match status" value="1"/>
</dbReference>
<evidence type="ECO:0000313" key="4">
    <source>
        <dbReference type="EMBL" id="KAG6739410.1"/>
    </source>
</evidence>
<feature type="domain" description="RCC1-like" evidence="3">
    <location>
        <begin position="187"/>
        <end position="475"/>
    </location>
</feature>